<sequence length="160" mass="17143">MGNDPVRRGTVPPAACGGPGGTLIAVPAAPSVDVIDETFLAVPRERVAAEFADPARWPSYWPDLRPEIAHDRGPAGIRWTVTGALTGTMEVWCEQVLDGTVLHFFLRAEAPPRRRGNRAESDRRHREFKAHAFALKRRLEGGRPAGVAPAGSGAPAGGEH</sequence>
<evidence type="ECO:0000313" key="2">
    <source>
        <dbReference type="EMBL" id="SFN81981.1"/>
    </source>
</evidence>
<dbReference type="Proteomes" id="UP000199614">
    <property type="component" value="Unassembled WGS sequence"/>
</dbReference>
<evidence type="ECO:0000256" key="1">
    <source>
        <dbReference type="SAM" id="MobiDB-lite"/>
    </source>
</evidence>
<dbReference type="EMBL" id="FOUY01000022">
    <property type="protein sequence ID" value="SFN81981.1"/>
    <property type="molecule type" value="Genomic_DNA"/>
</dbReference>
<dbReference type="AlphaFoldDB" id="A0A1I5C5Q9"/>
<accession>A0A1I5C5Q9</accession>
<protein>
    <recommendedName>
        <fullName evidence="4">Polyketide cyclase / dehydrase and lipid transport</fullName>
    </recommendedName>
</protein>
<feature type="region of interest" description="Disordered" evidence="1">
    <location>
        <begin position="139"/>
        <end position="160"/>
    </location>
</feature>
<reference evidence="2 3" key="1">
    <citation type="submission" date="2016-10" db="EMBL/GenBank/DDBJ databases">
        <authorList>
            <person name="de Groot N.N."/>
        </authorList>
    </citation>
    <scope>NUCLEOTIDE SEQUENCE [LARGE SCALE GENOMIC DNA]</scope>
    <source>
        <strain evidence="2 3">CGMCC 4.1877</strain>
    </source>
</reference>
<dbReference type="SUPFAM" id="SSF55961">
    <property type="entry name" value="Bet v1-like"/>
    <property type="match status" value="1"/>
</dbReference>
<organism evidence="2 3">
    <name type="scientific">Pseudonocardia ammonioxydans</name>
    <dbReference type="NCBI Taxonomy" id="260086"/>
    <lineage>
        <taxon>Bacteria</taxon>
        <taxon>Bacillati</taxon>
        <taxon>Actinomycetota</taxon>
        <taxon>Actinomycetes</taxon>
        <taxon>Pseudonocardiales</taxon>
        <taxon>Pseudonocardiaceae</taxon>
        <taxon>Pseudonocardia</taxon>
    </lineage>
</organism>
<evidence type="ECO:0008006" key="4">
    <source>
        <dbReference type="Google" id="ProtNLM"/>
    </source>
</evidence>
<evidence type="ECO:0000313" key="3">
    <source>
        <dbReference type="Proteomes" id="UP000199614"/>
    </source>
</evidence>
<name>A0A1I5C5Q9_PSUAM</name>
<dbReference type="STRING" id="260086.SAMN05216207_102225"/>
<proteinExistence type="predicted"/>
<gene>
    <name evidence="2" type="ORF">SAMN05216207_102225</name>
</gene>
<keyword evidence="3" id="KW-1185">Reference proteome</keyword>